<feature type="non-terminal residue" evidence="1">
    <location>
        <position position="1"/>
    </location>
</feature>
<dbReference type="EMBL" id="JAWWNJ010000075">
    <property type="protein sequence ID" value="KAK7006665.1"/>
    <property type="molecule type" value="Genomic_DNA"/>
</dbReference>
<sequence>WKHPGVDKVAYDEACRRRSSRCLWENHRIKTVEDTLTISSRRTVVARKPHTLNPSGVSRQNCGCRLCQRDRNELRCKNPGVCIETAKMLINSISTKLNPLIESGETLSLTEEEQDLNNSTIESDECKIFEPDMVLNKVENGFRIF</sequence>
<keyword evidence="2" id="KW-1185">Reference proteome</keyword>
<comment type="caution">
    <text evidence="1">The sequence shown here is derived from an EMBL/GenBank/DDBJ whole genome shotgun (WGS) entry which is preliminary data.</text>
</comment>
<protein>
    <submittedName>
        <fullName evidence="1">Uncharacterized protein</fullName>
    </submittedName>
</protein>
<proteinExistence type="predicted"/>
<feature type="non-terminal residue" evidence="1">
    <location>
        <position position="145"/>
    </location>
</feature>
<reference evidence="1 2" key="1">
    <citation type="journal article" date="2024" name="J Genomics">
        <title>Draft genome sequencing and assembly of Favolaschia claudopus CIRM-BRFM 2984 isolated from oak limbs.</title>
        <authorList>
            <person name="Navarro D."/>
            <person name="Drula E."/>
            <person name="Chaduli D."/>
            <person name="Cazenave R."/>
            <person name="Ahrendt S."/>
            <person name="Wang J."/>
            <person name="Lipzen A."/>
            <person name="Daum C."/>
            <person name="Barry K."/>
            <person name="Grigoriev I.V."/>
            <person name="Favel A."/>
            <person name="Rosso M.N."/>
            <person name="Martin F."/>
        </authorList>
    </citation>
    <scope>NUCLEOTIDE SEQUENCE [LARGE SCALE GENOMIC DNA]</scope>
    <source>
        <strain evidence="1 2">CIRM-BRFM 2984</strain>
    </source>
</reference>
<gene>
    <name evidence="1" type="ORF">R3P38DRAFT_2479017</name>
</gene>
<accession>A0AAW0ABP8</accession>
<evidence type="ECO:0000313" key="1">
    <source>
        <dbReference type="EMBL" id="KAK7006665.1"/>
    </source>
</evidence>
<organism evidence="1 2">
    <name type="scientific">Favolaschia claudopus</name>
    <dbReference type="NCBI Taxonomy" id="2862362"/>
    <lineage>
        <taxon>Eukaryota</taxon>
        <taxon>Fungi</taxon>
        <taxon>Dikarya</taxon>
        <taxon>Basidiomycota</taxon>
        <taxon>Agaricomycotina</taxon>
        <taxon>Agaricomycetes</taxon>
        <taxon>Agaricomycetidae</taxon>
        <taxon>Agaricales</taxon>
        <taxon>Marasmiineae</taxon>
        <taxon>Mycenaceae</taxon>
        <taxon>Favolaschia</taxon>
    </lineage>
</organism>
<name>A0AAW0ABP8_9AGAR</name>
<dbReference type="Proteomes" id="UP001362999">
    <property type="component" value="Unassembled WGS sequence"/>
</dbReference>
<dbReference type="AlphaFoldDB" id="A0AAW0ABP8"/>
<evidence type="ECO:0000313" key="2">
    <source>
        <dbReference type="Proteomes" id="UP001362999"/>
    </source>
</evidence>